<evidence type="ECO:0000313" key="3">
    <source>
        <dbReference type="Proteomes" id="UP000248806"/>
    </source>
</evidence>
<reference evidence="2 3" key="1">
    <citation type="submission" date="2018-06" db="EMBL/GenBank/DDBJ databases">
        <title>Genomic Encyclopedia of Archaeal and Bacterial Type Strains, Phase II (KMG-II): from individual species to whole genera.</title>
        <authorList>
            <person name="Goeker M."/>
        </authorList>
    </citation>
    <scope>NUCLEOTIDE SEQUENCE [LARGE SCALE GENOMIC DNA]</scope>
    <source>
        <strain evidence="2 3">ATCC BAA-1881</strain>
    </source>
</reference>
<dbReference type="EMBL" id="QKUF01000024">
    <property type="protein sequence ID" value="PZW23891.1"/>
    <property type="molecule type" value="Genomic_DNA"/>
</dbReference>
<proteinExistence type="predicted"/>
<evidence type="ECO:0000256" key="1">
    <source>
        <dbReference type="SAM" id="Phobius"/>
    </source>
</evidence>
<name>A0A326U1R1_THEHA</name>
<organism evidence="2 3">
    <name type="scientific">Thermosporothrix hazakensis</name>
    <dbReference type="NCBI Taxonomy" id="644383"/>
    <lineage>
        <taxon>Bacteria</taxon>
        <taxon>Bacillati</taxon>
        <taxon>Chloroflexota</taxon>
        <taxon>Ktedonobacteria</taxon>
        <taxon>Ktedonobacterales</taxon>
        <taxon>Thermosporotrichaceae</taxon>
        <taxon>Thermosporothrix</taxon>
    </lineage>
</organism>
<gene>
    <name evidence="2" type="ORF">EI42_04814</name>
</gene>
<protein>
    <submittedName>
        <fullName evidence="2">Uncharacterized protein</fullName>
    </submittedName>
</protein>
<keyword evidence="1" id="KW-0812">Transmembrane</keyword>
<dbReference type="Proteomes" id="UP000248806">
    <property type="component" value="Unassembled WGS sequence"/>
</dbReference>
<dbReference type="AlphaFoldDB" id="A0A326U1R1"/>
<accession>A0A326U1R1</accession>
<feature type="transmembrane region" description="Helical" evidence="1">
    <location>
        <begin position="25"/>
        <end position="49"/>
    </location>
</feature>
<keyword evidence="3" id="KW-1185">Reference proteome</keyword>
<evidence type="ECO:0000313" key="2">
    <source>
        <dbReference type="EMBL" id="PZW23891.1"/>
    </source>
</evidence>
<sequence length="65" mass="7107">MLLTLAYGFFLATLARKGSKMLIIVYILLVAIGSVLSATASIGLIWAICRCFELQVTASQERKEV</sequence>
<keyword evidence="1" id="KW-0472">Membrane</keyword>
<comment type="caution">
    <text evidence="2">The sequence shown here is derived from an EMBL/GenBank/DDBJ whole genome shotgun (WGS) entry which is preliminary data.</text>
</comment>
<keyword evidence="1" id="KW-1133">Transmembrane helix</keyword>